<evidence type="ECO:0000313" key="3">
    <source>
        <dbReference type="Proteomes" id="UP000026960"/>
    </source>
</evidence>
<protein>
    <submittedName>
        <fullName evidence="2">Uncharacterized protein</fullName>
    </submittedName>
</protein>
<dbReference type="AlphaFoldDB" id="A0A0D3GRS8"/>
<feature type="compositionally biased region" description="Basic and acidic residues" evidence="1">
    <location>
        <begin position="33"/>
        <end position="48"/>
    </location>
</feature>
<reference evidence="2" key="1">
    <citation type="journal article" date="2009" name="Rice">
        <title>De Novo Next Generation Sequencing of Plant Genomes.</title>
        <authorList>
            <person name="Rounsley S."/>
            <person name="Marri P.R."/>
            <person name="Yu Y."/>
            <person name="He R."/>
            <person name="Sisneros N."/>
            <person name="Goicoechea J.L."/>
            <person name="Lee S.J."/>
            <person name="Angelova A."/>
            <person name="Kudrna D."/>
            <person name="Luo M."/>
            <person name="Affourtit J."/>
            <person name="Desany B."/>
            <person name="Knight J."/>
            <person name="Niazi F."/>
            <person name="Egholm M."/>
            <person name="Wing R.A."/>
        </authorList>
    </citation>
    <scope>NUCLEOTIDE SEQUENCE [LARGE SCALE GENOMIC DNA]</scope>
    <source>
        <strain evidence="2">cv. IRGC 105608</strain>
    </source>
</reference>
<name>A0A0D3GRS8_9ORYZ</name>
<proteinExistence type="predicted"/>
<feature type="region of interest" description="Disordered" evidence="1">
    <location>
        <begin position="1"/>
        <end position="79"/>
    </location>
</feature>
<dbReference type="Proteomes" id="UP000026960">
    <property type="component" value="Chromosome 7"/>
</dbReference>
<evidence type="ECO:0000256" key="1">
    <source>
        <dbReference type="SAM" id="MobiDB-lite"/>
    </source>
</evidence>
<feature type="compositionally biased region" description="Basic and acidic residues" evidence="1">
    <location>
        <begin position="1"/>
        <end position="13"/>
    </location>
</feature>
<feature type="compositionally biased region" description="Basic and acidic residues" evidence="1">
    <location>
        <begin position="68"/>
        <end position="79"/>
    </location>
</feature>
<evidence type="ECO:0000313" key="2">
    <source>
        <dbReference type="EnsemblPlants" id="OBART07G16710.1"/>
    </source>
</evidence>
<keyword evidence="3" id="KW-1185">Reference proteome</keyword>
<dbReference type="HOGENOM" id="CLU_1996107_0_0_1"/>
<dbReference type="EnsemblPlants" id="OBART07G16710.1">
    <property type="protein sequence ID" value="OBART07G16710.1"/>
    <property type="gene ID" value="OBART07G16710"/>
</dbReference>
<dbReference type="Gramene" id="OBART07G16710.1">
    <property type="protein sequence ID" value="OBART07G16710.1"/>
    <property type="gene ID" value="OBART07G16710"/>
</dbReference>
<feature type="compositionally biased region" description="Basic residues" evidence="1">
    <location>
        <begin position="55"/>
        <end position="67"/>
    </location>
</feature>
<reference evidence="2" key="2">
    <citation type="submission" date="2015-03" db="UniProtKB">
        <authorList>
            <consortium name="EnsemblPlants"/>
        </authorList>
    </citation>
    <scope>IDENTIFICATION</scope>
</reference>
<sequence>MEEIEVEKMEGLKKVTGKLKGGATSDNSSSWPPRRECSDGGEIRDKDGGAQGGGRKPKSGATHNRKRGGTDEKKEKDGEVVAQLAGAEWDAHTCSRGQCAIPLQRAGKQWRLSATTYLREIFNSW</sequence>
<organism evidence="2">
    <name type="scientific">Oryza barthii</name>
    <dbReference type="NCBI Taxonomy" id="65489"/>
    <lineage>
        <taxon>Eukaryota</taxon>
        <taxon>Viridiplantae</taxon>
        <taxon>Streptophyta</taxon>
        <taxon>Embryophyta</taxon>
        <taxon>Tracheophyta</taxon>
        <taxon>Spermatophyta</taxon>
        <taxon>Magnoliopsida</taxon>
        <taxon>Liliopsida</taxon>
        <taxon>Poales</taxon>
        <taxon>Poaceae</taxon>
        <taxon>BOP clade</taxon>
        <taxon>Oryzoideae</taxon>
        <taxon>Oryzeae</taxon>
        <taxon>Oryzinae</taxon>
        <taxon>Oryza</taxon>
    </lineage>
</organism>
<dbReference type="PaxDb" id="65489-OBART07G16710.1"/>
<accession>A0A0D3GRS8</accession>